<comment type="caution">
    <text evidence="4">The sequence shown here is derived from an EMBL/GenBank/DDBJ whole genome shotgun (WGS) entry which is preliminary data.</text>
</comment>
<dbReference type="AlphaFoldDB" id="A0ABD3TJV7"/>
<evidence type="ECO:0000256" key="2">
    <source>
        <dbReference type="SAM" id="SignalP"/>
    </source>
</evidence>
<reference evidence="4 5" key="1">
    <citation type="submission" date="2024-11" db="EMBL/GenBank/DDBJ databases">
        <title>Chromosome-level genome assembly of the freshwater bivalve Anodonta woodiana.</title>
        <authorList>
            <person name="Chen X."/>
        </authorList>
    </citation>
    <scope>NUCLEOTIDE SEQUENCE [LARGE SCALE GENOMIC DNA]</scope>
    <source>
        <strain evidence="4">MN2024</strain>
        <tissue evidence="4">Gills</tissue>
    </source>
</reference>
<dbReference type="SUPFAM" id="SSF56436">
    <property type="entry name" value="C-type lectin-like"/>
    <property type="match status" value="1"/>
</dbReference>
<dbReference type="InterPro" id="IPR002889">
    <property type="entry name" value="WSC_carb-bd"/>
</dbReference>
<evidence type="ECO:0000313" key="5">
    <source>
        <dbReference type="Proteomes" id="UP001634394"/>
    </source>
</evidence>
<organism evidence="4 5">
    <name type="scientific">Sinanodonta woodiana</name>
    <name type="common">Chinese pond mussel</name>
    <name type="synonym">Anodonta woodiana</name>
    <dbReference type="NCBI Taxonomy" id="1069815"/>
    <lineage>
        <taxon>Eukaryota</taxon>
        <taxon>Metazoa</taxon>
        <taxon>Spiralia</taxon>
        <taxon>Lophotrochozoa</taxon>
        <taxon>Mollusca</taxon>
        <taxon>Bivalvia</taxon>
        <taxon>Autobranchia</taxon>
        <taxon>Heteroconchia</taxon>
        <taxon>Palaeoheterodonta</taxon>
        <taxon>Unionida</taxon>
        <taxon>Unionoidea</taxon>
        <taxon>Unionidae</taxon>
        <taxon>Unioninae</taxon>
        <taxon>Sinanodonta</taxon>
    </lineage>
</organism>
<evidence type="ECO:0000313" key="4">
    <source>
        <dbReference type="EMBL" id="KAL3837351.1"/>
    </source>
</evidence>
<dbReference type="PROSITE" id="PS51212">
    <property type="entry name" value="WSC"/>
    <property type="match status" value="1"/>
</dbReference>
<evidence type="ECO:0000259" key="3">
    <source>
        <dbReference type="PROSITE" id="PS51212"/>
    </source>
</evidence>
<proteinExistence type="predicted"/>
<keyword evidence="2" id="KW-0732">Signal</keyword>
<sequence>MAFMGFVAAIYFRIFWTCIPANGEIFMMNITLTWNESLNYCQHIGKLLMDVKDDTYKSLLQNRLNEGNQTWVSARIELSDFIKTPVCMAASSLKSNVSSTFVSNTISNCLKLCSDHRYIGLKETECVCIQETKSLTPSKACNSTCNNDEIRLCGGNQSFSVYERVDTSITQEIATGYKECVYAQQHHKTTKLFTASCVGNTSTGGLCESGNTSECTKNSWTSIGKNQCQMDLPIASRWSQAKMFCAGIGGELMSPSELPLSLGENRTYWLGIHRVTTIHDDKENSLKKNYTYCSVARKEGDKKVLIEAENCEAKHTFICQDKDFQESVTSFSTHSNETHEKGSDTDNDGGTIIYLSISVSAIVLVAIVITILACVFRRRHYGHKTVSVDSSSSEHQVLQSTNPPAKPLRKMYSKKDDVNTSYENIVHICSDENIEMQQTGISSSVPADYDKIDFGKEHNGINLHGQHMYDHTTLCKTEDQYDLTDLSGDTDLKHDGTYNKITLAQTLEMTKSVAGEDIKVSFETNTQDDNDLYDKMGQN</sequence>
<evidence type="ECO:0000256" key="1">
    <source>
        <dbReference type="SAM" id="Phobius"/>
    </source>
</evidence>
<keyword evidence="1" id="KW-0812">Transmembrane</keyword>
<keyword evidence="1" id="KW-0472">Membrane</keyword>
<feature type="signal peptide" evidence="2">
    <location>
        <begin position="1"/>
        <end position="23"/>
    </location>
</feature>
<accession>A0ABD3TJV7</accession>
<dbReference type="CDD" id="cd00037">
    <property type="entry name" value="CLECT"/>
    <property type="match status" value="1"/>
</dbReference>
<dbReference type="Proteomes" id="UP001634394">
    <property type="component" value="Unassembled WGS sequence"/>
</dbReference>
<dbReference type="Gene3D" id="3.10.100.10">
    <property type="entry name" value="Mannose-Binding Protein A, subunit A"/>
    <property type="match status" value="1"/>
</dbReference>
<feature type="domain" description="WSC" evidence="3">
    <location>
        <begin position="81"/>
        <end position="165"/>
    </location>
</feature>
<feature type="chain" id="PRO_5044840044" description="WSC domain-containing protein" evidence="2">
    <location>
        <begin position="24"/>
        <end position="539"/>
    </location>
</feature>
<dbReference type="InterPro" id="IPR016187">
    <property type="entry name" value="CTDL_fold"/>
</dbReference>
<keyword evidence="1" id="KW-1133">Transmembrane helix</keyword>
<dbReference type="InterPro" id="IPR016186">
    <property type="entry name" value="C-type_lectin-like/link_sf"/>
</dbReference>
<name>A0ABD3TJV7_SINWO</name>
<dbReference type="EMBL" id="JBJQND010000018">
    <property type="protein sequence ID" value="KAL3837351.1"/>
    <property type="molecule type" value="Genomic_DNA"/>
</dbReference>
<protein>
    <recommendedName>
        <fullName evidence="3">WSC domain-containing protein</fullName>
    </recommendedName>
</protein>
<feature type="transmembrane region" description="Helical" evidence="1">
    <location>
        <begin position="352"/>
        <end position="376"/>
    </location>
</feature>
<keyword evidence="5" id="KW-1185">Reference proteome</keyword>
<gene>
    <name evidence="4" type="ORF">ACJMK2_022715</name>
</gene>